<feature type="transmembrane region" description="Helical" evidence="3">
    <location>
        <begin position="152"/>
        <end position="178"/>
    </location>
</feature>
<evidence type="ECO:0000256" key="3">
    <source>
        <dbReference type="SAM" id="Phobius"/>
    </source>
</evidence>
<comment type="caution">
    <text evidence="4">The sequence shown here is derived from an EMBL/GenBank/DDBJ whole genome shotgun (WGS) entry which is preliminary data.</text>
</comment>
<accession>A0A6A8M7R6</accession>
<dbReference type="PIRSF" id="PIRSF016661">
    <property type="entry name" value="BioY"/>
    <property type="match status" value="1"/>
</dbReference>
<feature type="transmembrane region" description="Helical" evidence="3">
    <location>
        <begin position="42"/>
        <end position="59"/>
    </location>
</feature>
<feature type="transmembrane region" description="Helical" evidence="3">
    <location>
        <begin position="125"/>
        <end position="146"/>
    </location>
</feature>
<evidence type="ECO:0000256" key="2">
    <source>
        <dbReference type="PIRNR" id="PIRNR016661"/>
    </source>
</evidence>
<dbReference type="Pfam" id="PF02632">
    <property type="entry name" value="BioY"/>
    <property type="match status" value="1"/>
</dbReference>
<reference evidence="4" key="1">
    <citation type="submission" date="2019-09" db="EMBL/GenBank/DDBJ databases">
        <title>In-depth cultivation of the pig gut microbiome towards novel bacterial diversity and tailored functional studies.</title>
        <authorList>
            <person name="Wylensek D."/>
            <person name="Hitch T.C.A."/>
            <person name="Clavel T."/>
        </authorList>
    </citation>
    <scope>NUCLEOTIDE SEQUENCE</scope>
    <source>
        <strain evidence="4">RF-744-FAT-WT-3</strain>
    </source>
</reference>
<dbReference type="GO" id="GO:0005886">
    <property type="term" value="C:plasma membrane"/>
    <property type="evidence" value="ECO:0007669"/>
    <property type="project" value="UniProtKB-SubCell"/>
</dbReference>
<dbReference type="InterPro" id="IPR003784">
    <property type="entry name" value="BioY"/>
</dbReference>
<keyword evidence="2 3" id="KW-0472">Membrane</keyword>
<sequence length="187" mass="19206">MEEPKTSVKPRVSKAVTLTESGLMIAIMAICSWISIPLPGTGVPINLATFAVILTGLLLGSRRGAAATGVFVLLGAVGIPVFAGFTGGMGILAGPTGGYLVGYVFLAMAAGLASPAGQKRSVVRYLVCAAAGEILLYVLGTLWFIHLTSMGIGPALAACVIPFIPGDIAKMILAWIVARRLVKVMGH</sequence>
<dbReference type="Gene3D" id="1.10.1760.20">
    <property type="match status" value="1"/>
</dbReference>
<feature type="transmembrane region" description="Helical" evidence="3">
    <location>
        <begin position="12"/>
        <end position="36"/>
    </location>
</feature>
<feature type="transmembrane region" description="Helical" evidence="3">
    <location>
        <begin position="66"/>
        <end position="85"/>
    </location>
</feature>
<keyword evidence="2" id="KW-0813">Transport</keyword>
<dbReference type="RefSeq" id="WP_154572330.1">
    <property type="nucleotide sequence ID" value="NZ_VUNB01000003.1"/>
</dbReference>
<dbReference type="PANTHER" id="PTHR34295">
    <property type="entry name" value="BIOTIN TRANSPORTER BIOY"/>
    <property type="match status" value="1"/>
</dbReference>
<gene>
    <name evidence="4" type="ORF">FYJ66_04555</name>
</gene>
<dbReference type="PANTHER" id="PTHR34295:SF1">
    <property type="entry name" value="BIOTIN TRANSPORTER BIOY"/>
    <property type="match status" value="1"/>
</dbReference>
<name>A0A6A8M7R6_9FIRM</name>
<comment type="subcellular location">
    <subcellularLocation>
        <location evidence="2">Cell membrane</location>
        <topology evidence="2">Multi-pass membrane protein</topology>
    </subcellularLocation>
</comment>
<dbReference type="GO" id="GO:0015225">
    <property type="term" value="F:biotin transmembrane transporter activity"/>
    <property type="evidence" value="ECO:0007669"/>
    <property type="project" value="UniProtKB-UniRule"/>
</dbReference>
<keyword evidence="2" id="KW-1003">Cell membrane</keyword>
<evidence type="ECO:0000313" key="4">
    <source>
        <dbReference type="EMBL" id="MST68863.1"/>
    </source>
</evidence>
<evidence type="ECO:0000256" key="1">
    <source>
        <dbReference type="ARBA" id="ARBA00010692"/>
    </source>
</evidence>
<proteinExistence type="inferred from homology"/>
<organism evidence="4">
    <name type="scientific">Baileyella intestinalis</name>
    <dbReference type="NCBI Taxonomy" id="2606709"/>
    <lineage>
        <taxon>Bacteria</taxon>
        <taxon>Bacillati</taxon>
        <taxon>Bacillota</taxon>
        <taxon>Clostridia</taxon>
        <taxon>Peptostreptococcales</taxon>
        <taxon>Anaerovoracaceae</taxon>
        <taxon>Baileyella</taxon>
    </lineage>
</organism>
<keyword evidence="3" id="KW-0812">Transmembrane</keyword>
<dbReference type="AlphaFoldDB" id="A0A6A8M7R6"/>
<keyword evidence="3" id="KW-1133">Transmembrane helix</keyword>
<dbReference type="EMBL" id="VUNB01000003">
    <property type="protein sequence ID" value="MST68863.1"/>
    <property type="molecule type" value="Genomic_DNA"/>
</dbReference>
<comment type="similarity">
    <text evidence="1 2">Belongs to the BioY family.</text>
</comment>
<protein>
    <recommendedName>
        <fullName evidence="2">Biotin transporter</fullName>
    </recommendedName>
</protein>
<feature type="transmembrane region" description="Helical" evidence="3">
    <location>
        <begin position="91"/>
        <end position="113"/>
    </location>
</feature>